<protein>
    <submittedName>
        <fullName evidence="4">SDR family mycofactocin-dependent oxidoreductase</fullName>
    </submittedName>
</protein>
<reference evidence="4 5" key="1">
    <citation type="submission" date="2018-11" db="EMBL/GenBank/DDBJ databases">
        <title>Sequencing the genomes of 1000 actinobacteria strains.</title>
        <authorList>
            <person name="Klenk H.-P."/>
        </authorList>
    </citation>
    <scope>NUCLEOTIDE SEQUENCE [LARGE SCALE GENOMIC DNA]</scope>
    <source>
        <strain evidence="4 5">DSM 44254</strain>
    </source>
</reference>
<accession>A0A3N1D331</accession>
<dbReference type="EMBL" id="RJKE01000001">
    <property type="protein sequence ID" value="ROO87944.1"/>
    <property type="molecule type" value="Genomic_DNA"/>
</dbReference>
<dbReference type="InterPro" id="IPR036291">
    <property type="entry name" value="NAD(P)-bd_dom_sf"/>
</dbReference>
<comment type="caution">
    <text evidence="4">The sequence shown here is derived from an EMBL/GenBank/DDBJ whole genome shotgun (WGS) entry which is preliminary data.</text>
</comment>
<organism evidence="4 5">
    <name type="scientific">Actinocorallia herbida</name>
    <dbReference type="NCBI Taxonomy" id="58109"/>
    <lineage>
        <taxon>Bacteria</taxon>
        <taxon>Bacillati</taxon>
        <taxon>Actinomycetota</taxon>
        <taxon>Actinomycetes</taxon>
        <taxon>Streptosporangiales</taxon>
        <taxon>Thermomonosporaceae</taxon>
        <taxon>Actinocorallia</taxon>
    </lineage>
</organism>
<dbReference type="PANTHER" id="PTHR24321:SF8">
    <property type="entry name" value="ESTRADIOL 17-BETA-DEHYDROGENASE 8-RELATED"/>
    <property type="match status" value="1"/>
</dbReference>
<comment type="similarity">
    <text evidence="1">Belongs to the short-chain dehydrogenases/reductases (SDR) family.</text>
</comment>
<keyword evidence="5" id="KW-1185">Reference proteome</keyword>
<dbReference type="Proteomes" id="UP000272400">
    <property type="component" value="Unassembled WGS sequence"/>
</dbReference>
<dbReference type="Pfam" id="PF13561">
    <property type="entry name" value="adh_short_C2"/>
    <property type="match status" value="1"/>
</dbReference>
<dbReference type="PANTHER" id="PTHR24321">
    <property type="entry name" value="DEHYDROGENASES, SHORT CHAIN"/>
    <property type="match status" value="1"/>
</dbReference>
<dbReference type="NCBIfam" id="NF009467">
    <property type="entry name" value="PRK12826.1-3"/>
    <property type="match status" value="1"/>
</dbReference>
<gene>
    <name evidence="4" type="ORF">EDD29_5593</name>
</gene>
<dbReference type="OrthoDB" id="3566316at2"/>
<evidence type="ECO:0000313" key="5">
    <source>
        <dbReference type="Proteomes" id="UP000272400"/>
    </source>
</evidence>
<proteinExistence type="inferred from homology"/>
<dbReference type="InterPro" id="IPR020904">
    <property type="entry name" value="Sc_DH/Rdtase_CS"/>
</dbReference>
<evidence type="ECO:0000256" key="3">
    <source>
        <dbReference type="ARBA" id="ARBA00023027"/>
    </source>
</evidence>
<evidence type="ECO:0000256" key="1">
    <source>
        <dbReference type="ARBA" id="ARBA00006484"/>
    </source>
</evidence>
<keyword evidence="3" id="KW-0520">NAD</keyword>
<dbReference type="PROSITE" id="PS00061">
    <property type="entry name" value="ADH_SHORT"/>
    <property type="match status" value="1"/>
</dbReference>
<dbReference type="NCBIfam" id="TIGR03971">
    <property type="entry name" value="SDR_subfam_1"/>
    <property type="match status" value="1"/>
</dbReference>
<dbReference type="CDD" id="cd05233">
    <property type="entry name" value="SDR_c"/>
    <property type="match status" value="1"/>
</dbReference>
<dbReference type="InterPro" id="IPR023985">
    <property type="entry name" value="SDR_subfam_1"/>
</dbReference>
<dbReference type="PRINTS" id="PR00081">
    <property type="entry name" value="GDHRDH"/>
</dbReference>
<evidence type="ECO:0000256" key="2">
    <source>
        <dbReference type="ARBA" id="ARBA00023002"/>
    </source>
</evidence>
<dbReference type="Gene3D" id="3.40.50.720">
    <property type="entry name" value="NAD(P)-binding Rossmann-like Domain"/>
    <property type="match status" value="1"/>
</dbReference>
<dbReference type="AlphaFoldDB" id="A0A3N1D331"/>
<sequence length="271" mass="27876">METGLAGKVAFITGAARGQGRAHAVRLAGEGVSIIGVDICADLASMDYPNASPADLEETRKLVEAAGGGMVARVADVRDQAELKAAFDAGLAEFGRIDIVIANAGIVKYGEEDPVAEWRDIIDTNLTGVWNACRVAIPALIEGGRGGSIVITSSSAGLKGVGSPLAASQAYTAAKRGLVGLMQVFANDLAPHGIRVNTVHPTGVRTGMIENDAFREVAAALGSNLSAMQNALPVAVLEPEDIAEAVAWLVSDRAAYVTGITLPVDAGFTVR</sequence>
<evidence type="ECO:0000313" key="4">
    <source>
        <dbReference type="EMBL" id="ROO87944.1"/>
    </source>
</evidence>
<name>A0A3N1D331_9ACTN</name>
<dbReference type="RefSeq" id="WP_123667169.1">
    <property type="nucleotide sequence ID" value="NZ_RJKE01000001.1"/>
</dbReference>
<dbReference type="FunFam" id="3.40.50.720:FF:000084">
    <property type="entry name" value="Short-chain dehydrogenase reductase"/>
    <property type="match status" value="1"/>
</dbReference>
<dbReference type="InterPro" id="IPR002347">
    <property type="entry name" value="SDR_fam"/>
</dbReference>
<dbReference type="GO" id="GO:0016491">
    <property type="term" value="F:oxidoreductase activity"/>
    <property type="evidence" value="ECO:0007669"/>
    <property type="project" value="UniProtKB-KW"/>
</dbReference>
<dbReference type="PRINTS" id="PR00080">
    <property type="entry name" value="SDRFAMILY"/>
</dbReference>
<dbReference type="SUPFAM" id="SSF51735">
    <property type="entry name" value="NAD(P)-binding Rossmann-fold domains"/>
    <property type="match status" value="1"/>
</dbReference>
<keyword evidence="2" id="KW-0560">Oxidoreductase</keyword>